<keyword evidence="2" id="KW-1185">Reference proteome</keyword>
<evidence type="ECO:0000313" key="2">
    <source>
        <dbReference type="Proteomes" id="UP000518605"/>
    </source>
</evidence>
<dbReference type="RefSeq" id="WP_183564790.1">
    <property type="nucleotide sequence ID" value="NZ_CBCSLB010000030.1"/>
</dbReference>
<evidence type="ECO:0000313" key="1">
    <source>
        <dbReference type="EMBL" id="MBB3153381.1"/>
    </source>
</evidence>
<name>A0A7W5C932_9BACL</name>
<protein>
    <submittedName>
        <fullName evidence="1">Uncharacterized protein</fullName>
    </submittedName>
</protein>
<dbReference type="Proteomes" id="UP000518605">
    <property type="component" value="Unassembled WGS sequence"/>
</dbReference>
<dbReference type="EMBL" id="JACHXW010000009">
    <property type="protein sequence ID" value="MBB3153381.1"/>
    <property type="molecule type" value="Genomic_DNA"/>
</dbReference>
<dbReference type="AlphaFoldDB" id="A0A7W5C932"/>
<comment type="caution">
    <text evidence="1">The sequence shown here is derived from an EMBL/GenBank/DDBJ whole genome shotgun (WGS) entry which is preliminary data.</text>
</comment>
<organism evidence="1 2">
    <name type="scientific">Paenibacillus endophyticus</name>
    <dbReference type="NCBI Taxonomy" id="1294268"/>
    <lineage>
        <taxon>Bacteria</taxon>
        <taxon>Bacillati</taxon>
        <taxon>Bacillota</taxon>
        <taxon>Bacilli</taxon>
        <taxon>Bacillales</taxon>
        <taxon>Paenibacillaceae</taxon>
        <taxon>Paenibacillus</taxon>
    </lineage>
</organism>
<proteinExistence type="predicted"/>
<reference evidence="1 2" key="1">
    <citation type="submission" date="2020-08" db="EMBL/GenBank/DDBJ databases">
        <title>Genomic Encyclopedia of Type Strains, Phase III (KMG-III): the genomes of soil and plant-associated and newly described type strains.</title>
        <authorList>
            <person name="Whitman W."/>
        </authorList>
    </citation>
    <scope>NUCLEOTIDE SEQUENCE [LARGE SCALE GENOMIC DNA]</scope>
    <source>
        <strain evidence="1 2">CECT 8234</strain>
    </source>
</reference>
<gene>
    <name evidence="1" type="ORF">FHS16_003443</name>
</gene>
<sequence>MQQIPVVLRVEDYKLEELLRYPERFANNKAGLKRKNDVDWRQMVQYAASHSVNDFYGLPEAARSRASIEASVEQWWTNRNYKFHSDEHFLQMKQTLKEQLTSFLLGGSCPQTPIIFYEQLTAYVEELDLEISQIFHLVAVDPDGGADDYIVQKLAVDVDEESLSLLFHMTSVFCMSAFGKLPTRIEVLSLLNGKKVVYVPDEASLESSYDYMYLIKSLLPEADVFKVNPGSSFQFVM</sequence>
<accession>A0A7W5C932</accession>